<evidence type="ECO:0008006" key="3">
    <source>
        <dbReference type="Google" id="ProtNLM"/>
    </source>
</evidence>
<sequence>MNNNFKTRKVKSVQSLGEKLEAARLRRTSLSLPEIAKKINIQKEYLHYLEAGRYDQLPADVY</sequence>
<dbReference type="Proteomes" id="UP000231292">
    <property type="component" value="Unassembled WGS sequence"/>
</dbReference>
<proteinExistence type="predicted"/>
<dbReference type="Gene3D" id="1.10.260.40">
    <property type="entry name" value="lambda repressor-like DNA-binding domains"/>
    <property type="match status" value="1"/>
</dbReference>
<accession>A0A2G9YHV8</accession>
<dbReference type="Pfam" id="PF13413">
    <property type="entry name" value="HTH_25"/>
    <property type="match status" value="1"/>
</dbReference>
<organism evidence="1 2">
    <name type="scientific">Candidatus Sherwoodlollariibacterium unditelluris</name>
    <dbReference type="NCBI Taxonomy" id="1974757"/>
    <lineage>
        <taxon>Bacteria</taxon>
        <taxon>Pseudomonadati</taxon>
        <taxon>Candidatus Omnitrophota</taxon>
        <taxon>Candidatus Sherwoodlollariibacterium</taxon>
    </lineage>
</organism>
<dbReference type="EMBL" id="PCRK01000170">
    <property type="protein sequence ID" value="PIP18742.1"/>
    <property type="molecule type" value="Genomic_DNA"/>
</dbReference>
<reference evidence="1 2" key="1">
    <citation type="submission" date="2017-09" db="EMBL/GenBank/DDBJ databases">
        <title>Depth-based differentiation of microbial function through sediment-hosted aquifers and enrichment of novel symbionts in the deep terrestrial subsurface.</title>
        <authorList>
            <person name="Probst A.J."/>
            <person name="Ladd B."/>
            <person name="Jarett J.K."/>
            <person name="Geller-Mcgrath D.E."/>
            <person name="Sieber C.M."/>
            <person name="Emerson J.B."/>
            <person name="Anantharaman K."/>
            <person name="Thomas B.C."/>
            <person name="Malmstrom R."/>
            <person name="Stieglmeier M."/>
            <person name="Klingl A."/>
            <person name="Woyke T."/>
            <person name="Ryan C.M."/>
            <person name="Banfield J.F."/>
        </authorList>
    </citation>
    <scope>NUCLEOTIDE SEQUENCE [LARGE SCALE GENOMIC DNA]</scope>
    <source>
        <strain evidence="1">CG23_combo_of_CG06-09_8_20_14_all_41_10</strain>
    </source>
</reference>
<protein>
    <recommendedName>
        <fullName evidence="3">HTH cro/C1-type domain-containing protein</fullName>
    </recommendedName>
</protein>
<name>A0A2G9YHV8_9BACT</name>
<evidence type="ECO:0000313" key="1">
    <source>
        <dbReference type="EMBL" id="PIP18742.1"/>
    </source>
</evidence>
<dbReference type="AlphaFoldDB" id="A0A2G9YHV8"/>
<feature type="non-terminal residue" evidence="1">
    <location>
        <position position="62"/>
    </location>
</feature>
<comment type="caution">
    <text evidence="1">The sequence shown here is derived from an EMBL/GenBank/DDBJ whole genome shotgun (WGS) entry which is preliminary data.</text>
</comment>
<dbReference type="InterPro" id="IPR010982">
    <property type="entry name" value="Lambda_DNA-bd_dom_sf"/>
</dbReference>
<dbReference type="GO" id="GO:0003677">
    <property type="term" value="F:DNA binding"/>
    <property type="evidence" value="ECO:0007669"/>
    <property type="project" value="InterPro"/>
</dbReference>
<evidence type="ECO:0000313" key="2">
    <source>
        <dbReference type="Proteomes" id="UP000231292"/>
    </source>
</evidence>
<gene>
    <name evidence="1" type="ORF">COX41_06590</name>
</gene>